<evidence type="ECO:0000313" key="3">
    <source>
        <dbReference type="Proteomes" id="UP000887574"/>
    </source>
</evidence>
<keyword evidence="1" id="KW-0812">Transmembrane</keyword>
<dbReference type="CDD" id="cd00637">
    <property type="entry name" value="7tm_classA_rhodopsin-like"/>
    <property type="match status" value="1"/>
</dbReference>
<feature type="transmembrane region" description="Helical" evidence="1">
    <location>
        <begin position="30"/>
        <end position="55"/>
    </location>
</feature>
<name>A0A915CNK0_9BILA</name>
<dbReference type="Gene3D" id="1.20.1070.10">
    <property type="entry name" value="Rhodopsin 7-helix transmembrane proteins"/>
    <property type="match status" value="1"/>
</dbReference>
<dbReference type="PANTHER" id="PTHR22718">
    <property type="entry name" value="SERPENTINE RECEPTOR, CLASS X"/>
    <property type="match status" value="1"/>
</dbReference>
<dbReference type="WBParaSite" id="jg10875">
    <property type="protein sequence ID" value="jg10875"/>
    <property type="gene ID" value="jg10875"/>
</dbReference>
<dbReference type="PANTHER" id="PTHR22718:SF25">
    <property type="entry name" value="G-PROTEIN COUPLED RECEPTORS FAMILY 1 PROFILE DOMAIN-CONTAINING PROTEIN"/>
    <property type="match status" value="1"/>
</dbReference>
<feature type="domain" description="7TM GPCR serpentine receptor class x (Srx)" evidence="2">
    <location>
        <begin position="3"/>
        <end position="197"/>
    </location>
</feature>
<feature type="transmembrane region" description="Helical" evidence="1">
    <location>
        <begin position="76"/>
        <end position="100"/>
    </location>
</feature>
<reference evidence="4" key="1">
    <citation type="submission" date="2022-11" db="UniProtKB">
        <authorList>
            <consortium name="WormBaseParasite"/>
        </authorList>
    </citation>
    <scope>IDENTIFICATION</scope>
</reference>
<keyword evidence="1" id="KW-1133">Transmembrane helix</keyword>
<evidence type="ECO:0000313" key="4">
    <source>
        <dbReference type="WBParaSite" id="jg10875"/>
    </source>
</evidence>
<keyword evidence="3" id="KW-1185">Reference proteome</keyword>
<sequence length="418" mass="47993">MLISDYLNLFVQISLVIPESLAGVELYPKWLVYSIGFIDTLGLRACLFFSFYMTINRLAIFVFPKLNELLFKKKQVFWGNVSMLFIWMLAIAYCAFVSFAGCNKGFDVQNLSTTITCPTDTILANLAKTSRSFIVGTLPLIMLAIYLVIFLKLQIMARWHGIKLSKPNFPAQNSSQNQPQNVKPSKREMSFFFQSVIICGVLELEGLAYDNLHYFEISGEFKILPQILQMWMTVHYNTTLINLTSVKNNSINYLQSTACPGFIAGTTAVFYRNQKVIGCTIMMPKDLKYWKADIVIPSQYTSISFTFVEMPQWKYLDQSIKETRVLIGSNSTFRANYTEVIIDWKAVSQCNNQWELMHQESELGGRISLPFQIQYDGISDFDGVQFSPRDHSYISYSITNQMNGEVLSKCMKILRFKY</sequence>
<dbReference type="InterPro" id="IPR019430">
    <property type="entry name" value="7TM_GPCR_serpentine_rcpt_Srx"/>
</dbReference>
<evidence type="ECO:0000259" key="2">
    <source>
        <dbReference type="Pfam" id="PF10328"/>
    </source>
</evidence>
<keyword evidence="1" id="KW-0472">Membrane</keyword>
<dbReference type="Proteomes" id="UP000887574">
    <property type="component" value="Unplaced"/>
</dbReference>
<evidence type="ECO:0000256" key="1">
    <source>
        <dbReference type="SAM" id="Phobius"/>
    </source>
</evidence>
<dbReference type="Pfam" id="PF10328">
    <property type="entry name" value="7TM_GPCR_Srx"/>
    <property type="match status" value="1"/>
</dbReference>
<accession>A0A915CNK0</accession>
<feature type="transmembrane region" description="Helical" evidence="1">
    <location>
        <begin position="133"/>
        <end position="153"/>
    </location>
</feature>
<dbReference type="AlphaFoldDB" id="A0A915CNK0"/>
<organism evidence="3 4">
    <name type="scientific">Ditylenchus dipsaci</name>
    <dbReference type="NCBI Taxonomy" id="166011"/>
    <lineage>
        <taxon>Eukaryota</taxon>
        <taxon>Metazoa</taxon>
        <taxon>Ecdysozoa</taxon>
        <taxon>Nematoda</taxon>
        <taxon>Chromadorea</taxon>
        <taxon>Rhabditida</taxon>
        <taxon>Tylenchina</taxon>
        <taxon>Tylenchomorpha</taxon>
        <taxon>Sphaerularioidea</taxon>
        <taxon>Anguinidae</taxon>
        <taxon>Anguininae</taxon>
        <taxon>Ditylenchus</taxon>
    </lineage>
</organism>
<proteinExistence type="predicted"/>
<protein>
    <submittedName>
        <fullName evidence="4">7TM GPCR serpentine receptor class x (Srx) domain-containing protein</fullName>
    </submittedName>
</protein>
<dbReference type="SUPFAM" id="SSF81321">
    <property type="entry name" value="Family A G protein-coupled receptor-like"/>
    <property type="match status" value="1"/>
</dbReference>